<dbReference type="EMBL" id="DS027685">
    <property type="protein sequence ID" value="EAW24677.1"/>
    <property type="molecule type" value="Genomic_DNA"/>
</dbReference>
<dbReference type="VEuPathDB" id="FungiDB:NFIA_101610"/>
<dbReference type="STRING" id="331117.A1CVM5"/>
<organism evidence="6 7">
    <name type="scientific">Neosartorya fischeri (strain ATCC 1020 / DSM 3700 / CBS 544.65 / FGSC A1164 / JCM 1740 / NRRL 181 / WB 181)</name>
    <name type="common">Aspergillus fischerianus</name>
    <dbReference type="NCBI Taxonomy" id="331117"/>
    <lineage>
        <taxon>Eukaryota</taxon>
        <taxon>Fungi</taxon>
        <taxon>Dikarya</taxon>
        <taxon>Ascomycota</taxon>
        <taxon>Pezizomycotina</taxon>
        <taxon>Eurotiomycetes</taxon>
        <taxon>Eurotiomycetidae</taxon>
        <taxon>Eurotiales</taxon>
        <taxon>Aspergillaceae</taxon>
        <taxon>Aspergillus</taxon>
        <taxon>Aspergillus subgen. Fumigati</taxon>
    </lineage>
</organism>
<evidence type="ECO:0000256" key="4">
    <source>
        <dbReference type="ARBA" id="ARBA00022691"/>
    </source>
</evidence>
<dbReference type="GeneID" id="4594112"/>
<dbReference type="InterPro" id="IPR029063">
    <property type="entry name" value="SAM-dependent_MTases_sf"/>
</dbReference>
<evidence type="ECO:0000256" key="2">
    <source>
        <dbReference type="ARBA" id="ARBA00022603"/>
    </source>
</evidence>
<dbReference type="HOGENOM" id="CLU_049344_0_1_1"/>
<dbReference type="InterPro" id="IPR051052">
    <property type="entry name" value="Diverse_substrate_MTase"/>
</dbReference>
<dbReference type="OrthoDB" id="10027013at2759"/>
<dbReference type="eggNOG" id="ENOG502SJ7Q">
    <property type="taxonomic scope" value="Eukaryota"/>
</dbReference>
<feature type="domain" description="Methyltransferase type 11" evidence="5">
    <location>
        <begin position="49"/>
        <end position="142"/>
    </location>
</feature>
<evidence type="ECO:0000313" key="7">
    <source>
        <dbReference type="Proteomes" id="UP000006702"/>
    </source>
</evidence>
<keyword evidence="4" id="KW-0949">S-adenosyl-L-methionine</keyword>
<dbReference type="Pfam" id="PF08241">
    <property type="entry name" value="Methyltransf_11"/>
    <property type="match status" value="1"/>
</dbReference>
<dbReference type="PANTHER" id="PTHR44942">
    <property type="entry name" value="METHYLTRANSF_11 DOMAIN-CONTAINING PROTEIN"/>
    <property type="match status" value="1"/>
</dbReference>
<dbReference type="RefSeq" id="XP_001266574.1">
    <property type="nucleotide sequence ID" value="XM_001266573.1"/>
</dbReference>
<proteinExistence type="inferred from homology"/>
<protein>
    <recommendedName>
        <fullName evidence="5">Methyltransferase type 11 domain-containing protein</fullName>
    </recommendedName>
</protein>
<evidence type="ECO:0000256" key="3">
    <source>
        <dbReference type="ARBA" id="ARBA00022679"/>
    </source>
</evidence>
<reference evidence="7" key="1">
    <citation type="journal article" date="2008" name="PLoS Genet.">
        <title>Genomic islands in the pathogenic filamentous fungus Aspergillus fumigatus.</title>
        <authorList>
            <person name="Fedorova N.D."/>
            <person name="Khaldi N."/>
            <person name="Joardar V.S."/>
            <person name="Maiti R."/>
            <person name="Amedeo P."/>
            <person name="Anderson M.J."/>
            <person name="Crabtree J."/>
            <person name="Silva J.C."/>
            <person name="Badger J.H."/>
            <person name="Albarraq A."/>
            <person name="Angiuoli S."/>
            <person name="Bussey H."/>
            <person name="Bowyer P."/>
            <person name="Cotty P.J."/>
            <person name="Dyer P.S."/>
            <person name="Egan A."/>
            <person name="Galens K."/>
            <person name="Fraser-Liggett C.M."/>
            <person name="Haas B.J."/>
            <person name="Inman J.M."/>
            <person name="Kent R."/>
            <person name="Lemieux S."/>
            <person name="Malavazi I."/>
            <person name="Orvis J."/>
            <person name="Roemer T."/>
            <person name="Ronning C.M."/>
            <person name="Sundaram J.P."/>
            <person name="Sutton G."/>
            <person name="Turner G."/>
            <person name="Venter J.C."/>
            <person name="White O.R."/>
            <person name="Whitty B.R."/>
            <person name="Youngman P."/>
            <person name="Wolfe K.H."/>
            <person name="Goldman G.H."/>
            <person name="Wortman J.R."/>
            <person name="Jiang B."/>
            <person name="Denning D.W."/>
            <person name="Nierman W.C."/>
        </authorList>
    </citation>
    <scope>NUCLEOTIDE SEQUENCE [LARGE SCALE GENOMIC DNA]</scope>
    <source>
        <strain evidence="7">ATCC 1020 / DSM 3700 / CBS 544.65 / FGSC A1164 / JCM 1740 / NRRL 181 / WB 181</strain>
    </source>
</reference>
<dbReference type="Gene3D" id="3.40.50.150">
    <property type="entry name" value="Vaccinia Virus protein VP39"/>
    <property type="match status" value="1"/>
</dbReference>
<accession>A1CVM5</accession>
<comment type="similarity">
    <text evidence="1">Belongs to the methyltransferase superfamily.</text>
</comment>
<dbReference type="SUPFAM" id="SSF53335">
    <property type="entry name" value="S-adenosyl-L-methionine-dependent methyltransferases"/>
    <property type="match status" value="1"/>
</dbReference>
<dbReference type="GO" id="GO:0032259">
    <property type="term" value="P:methylation"/>
    <property type="evidence" value="ECO:0007669"/>
    <property type="project" value="UniProtKB-KW"/>
</dbReference>
<dbReference type="PANTHER" id="PTHR44942:SF4">
    <property type="entry name" value="METHYLTRANSFERASE TYPE 11 DOMAIN-CONTAINING PROTEIN"/>
    <property type="match status" value="1"/>
</dbReference>
<keyword evidence="2" id="KW-0489">Methyltransferase</keyword>
<evidence type="ECO:0000256" key="1">
    <source>
        <dbReference type="ARBA" id="ARBA00008361"/>
    </source>
</evidence>
<dbReference type="GO" id="GO:0008757">
    <property type="term" value="F:S-adenosylmethionine-dependent methyltransferase activity"/>
    <property type="evidence" value="ECO:0007669"/>
    <property type="project" value="InterPro"/>
</dbReference>
<keyword evidence="3" id="KW-0808">Transferase</keyword>
<dbReference type="AlphaFoldDB" id="A1CVM5"/>
<dbReference type="OMA" id="TNVMHFC"/>
<dbReference type="CDD" id="cd02440">
    <property type="entry name" value="AdoMet_MTases"/>
    <property type="match status" value="1"/>
</dbReference>
<evidence type="ECO:0000313" key="6">
    <source>
        <dbReference type="EMBL" id="EAW24677.1"/>
    </source>
</evidence>
<name>A1CVM5_NEOFI</name>
<gene>
    <name evidence="6" type="ORF">NFIA_101610</name>
</gene>
<keyword evidence="7" id="KW-1185">Reference proteome</keyword>
<dbReference type="Proteomes" id="UP000006702">
    <property type="component" value="Unassembled WGS sequence"/>
</dbReference>
<sequence length="309" mass="34732">MEVNDKFFARDDVFWENYLKGRPRVPDSFFDRIFDYHKAKGGQFGTVHDVGAGNGPYALRLRSRFDHVIVSDIVANNIELARRRLQGEEGFSFRTSRLQDADDIAAGSIDMVFATNVMHFADPQDIAMAAIAHQLRPGGTFATAGFGPARFHDARLQSLWDRISREGGRQLLNKANDPMETARVMLRTQGTYNVAPLPRGTFTPGALRIHLNMTDGGIQSMLPLDDVYQTTSVEPNYTGPDDVEIYEHDEGWSFETDLAGVKEHFESFPFVSQFPDVFTSLYQELDEILADGKPVRGYFPVKVILATRS</sequence>
<dbReference type="KEGG" id="nfi:NFIA_101610"/>
<evidence type="ECO:0000259" key="5">
    <source>
        <dbReference type="Pfam" id="PF08241"/>
    </source>
</evidence>
<dbReference type="InterPro" id="IPR013216">
    <property type="entry name" value="Methyltransf_11"/>
</dbReference>